<dbReference type="InParanoid" id="A2DH27"/>
<dbReference type="Gene3D" id="3.80.10.10">
    <property type="entry name" value="Ribonuclease Inhibitor"/>
    <property type="match status" value="4"/>
</dbReference>
<name>A2DH27_TRIV3</name>
<dbReference type="InterPro" id="IPR053139">
    <property type="entry name" value="Surface_bspA-like"/>
</dbReference>
<keyword evidence="2" id="KW-1185">Reference proteome</keyword>
<dbReference type="SUPFAM" id="SSF52058">
    <property type="entry name" value="L domain-like"/>
    <property type="match status" value="1"/>
</dbReference>
<dbReference type="InterPro" id="IPR026906">
    <property type="entry name" value="LRR_5"/>
</dbReference>
<evidence type="ECO:0000313" key="2">
    <source>
        <dbReference type="Proteomes" id="UP000001542"/>
    </source>
</evidence>
<reference evidence="1" key="1">
    <citation type="submission" date="2006-10" db="EMBL/GenBank/DDBJ databases">
        <authorList>
            <person name="Amadeo P."/>
            <person name="Zhao Q."/>
            <person name="Wortman J."/>
            <person name="Fraser-Liggett C."/>
            <person name="Carlton J."/>
        </authorList>
    </citation>
    <scope>NUCLEOTIDE SEQUENCE</scope>
    <source>
        <strain evidence="1">G3</strain>
    </source>
</reference>
<dbReference type="STRING" id="5722.A2DH27"/>
<organism evidence="1 2">
    <name type="scientific">Trichomonas vaginalis (strain ATCC PRA-98 / G3)</name>
    <dbReference type="NCBI Taxonomy" id="412133"/>
    <lineage>
        <taxon>Eukaryota</taxon>
        <taxon>Metamonada</taxon>
        <taxon>Parabasalia</taxon>
        <taxon>Trichomonadida</taxon>
        <taxon>Trichomonadidae</taxon>
        <taxon>Trichomonas</taxon>
    </lineage>
</organism>
<dbReference type="Pfam" id="PF13306">
    <property type="entry name" value="LRR_5"/>
    <property type="match status" value="3"/>
</dbReference>
<dbReference type="VEuPathDB" id="TrichDB:TVAG_193130"/>
<dbReference type="Proteomes" id="UP000001542">
    <property type="component" value="Unassembled WGS sequence"/>
</dbReference>
<reference evidence="1" key="2">
    <citation type="journal article" date="2007" name="Science">
        <title>Draft genome sequence of the sexually transmitted pathogen Trichomonas vaginalis.</title>
        <authorList>
            <person name="Carlton J.M."/>
            <person name="Hirt R.P."/>
            <person name="Silva J.C."/>
            <person name="Delcher A.L."/>
            <person name="Schatz M."/>
            <person name="Zhao Q."/>
            <person name="Wortman J.R."/>
            <person name="Bidwell S.L."/>
            <person name="Alsmark U.C.M."/>
            <person name="Besteiro S."/>
            <person name="Sicheritz-Ponten T."/>
            <person name="Noel C.J."/>
            <person name="Dacks J.B."/>
            <person name="Foster P.G."/>
            <person name="Simillion C."/>
            <person name="Van de Peer Y."/>
            <person name="Miranda-Saavedra D."/>
            <person name="Barton G.J."/>
            <person name="Westrop G.D."/>
            <person name="Mueller S."/>
            <person name="Dessi D."/>
            <person name="Fiori P.L."/>
            <person name="Ren Q."/>
            <person name="Paulsen I."/>
            <person name="Zhang H."/>
            <person name="Bastida-Corcuera F.D."/>
            <person name="Simoes-Barbosa A."/>
            <person name="Brown M.T."/>
            <person name="Hayes R.D."/>
            <person name="Mukherjee M."/>
            <person name="Okumura C.Y."/>
            <person name="Schneider R."/>
            <person name="Smith A.J."/>
            <person name="Vanacova S."/>
            <person name="Villalvazo M."/>
            <person name="Haas B.J."/>
            <person name="Pertea M."/>
            <person name="Feldblyum T.V."/>
            <person name="Utterback T.R."/>
            <person name="Shu C.L."/>
            <person name="Osoegawa K."/>
            <person name="de Jong P.J."/>
            <person name="Hrdy I."/>
            <person name="Horvathova L."/>
            <person name="Zubacova Z."/>
            <person name="Dolezal P."/>
            <person name="Malik S.B."/>
            <person name="Logsdon J.M. Jr."/>
            <person name="Henze K."/>
            <person name="Gupta A."/>
            <person name="Wang C.C."/>
            <person name="Dunne R.L."/>
            <person name="Upcroft J.A."/>
            <person name="Upcroft P."/>
            <person name="White O."/>
            <person name="Salzberg S.L."/>
            <person name="Tang P."/>
            <person name="Chiu C.-H."/>
            <person name="Lee Y.-S."/>
            <person name="Embley T.M."/>
            <person name="Coombs G.H."/>
            <person name="Mottram J.C."/>
            <person name="Tachezy J."/>
            <person name="Fraser-Liggett C.M."/>
            <person name="Johnson P.J."/>
        </authorList>
    </citation>
    <scope>NUCLEOTIDE SEQUENCE [LARGE SCALE GENOMIC DNA]</scope>
    <source>
        <strain evidence="1">G3</strain>
    </source>
</reference>
<sequence length="659" mass="74774">MNVNGSITIRNYAFQDADNIEILNLICSGGVSILENAFNSIDNLLSLNIECNSNIILNSNSFSLCPNLTTLTIHSNSSVELSSASFYKCSALETITINSGGNVNINSNSFEDCGKLKFANCKSDGSMTISSAFIKCYSLESIKFCSKMKLQLNARVFESISSLYSVDIKSESIVEFSMNLFKNCFNLTDLRISAGYLTIPDQCFYSCYNIRSFKVHSTCKNIKTMAFYNCTSLINFEFDDSNSAISIDSNSFQNTNAINIYIGRDIEYASNLPWENSAISIKFDYNSTIKSIGFNKWKNLVQIYIGSKILKIEDLTFSSASNLKTLIFEETMTPIEISMNTFKTSLNIETLVIHRPLNLEYIPNGHKFRNISFSNVGDVLSSMFFNSENLSYVALGKGITSIGNRCFYSTSIIEINLIGCLDLKSIGSEAFKSCQLLERVRLYPSVERLGESCFEDCPSLKYIPLPKKMSFIGEKCFASCYRLRDIIIPPQLEIINPSTFMSTAIERIKLDYGVFVNKDAFKNCTNLKTVEIFDHCTLYIASFSLCNAIEHVVFYEYVTIYEGAFDKIKNVSYYGLVDYWSDDTYNQLHALNIKTINIIPEYVSTKYADIPVRFVNFSNNYYQQYNPNDSDIQELPISVPNPGIPFYRQYRRLNVKRRR</sequence>
<dbReference type="RefSeq" id="XP_001581323.1">
    <property type="nucleotide sequence ID" value="XM_001581273.1"/>
</dbReference>
<dbReference type="PANTHER" id="PTHR45661:SF3">
    <property type="entry name" value="IG-LIKE DOMAIN-CONTAINING PROTEIN"/>
    <property type="match status" value="1"/>
</dbReference>
<dbReference type="InterPro" id="IPR032675">
    <property type="entry name" value="LRR_dom_sf"/>
</dbReference>
<dbReference type="KEGG" id="tva:5465874"/>
<dbReference type="VEuPathDB" id="TrichDB:TVAGG3_0341470"/>
<dbReference type="EMBL" id="DS113199">
    <property type="protein sequence ID" value="EAY20337.1"/>
    <property type="molecule type" value="Genomic_DNA"/>
</dbReference>
<proteinExistence type="predicted"/>
<evidence type="ECO:0000313" key="1">
    <source>
        <dbReference type="EMBL" id="EAY20337.1"/>
    </source>
</evidence>
<gene>
    <name evidence="1" type="ORF">TVAG_193130</name>
</gene>
<accession>A2DH27</accession>
<dbReference type="PANTHER" id="PTHR45661">
    <property type="entry name" value="SURFACE ANTIGEN"/>
    <property type="match status" value="1"/>
</dbReference>
<protein>
    <submittedName>
        <fullName evidence="1">Surface antigen BspA-like</fullName>
    </submittedName>
</protein>
<dbReference type="AlphaFoldDB" id="A2DH27"/>